<gene>
    <name evidence="12" type="primary">LOC109057239</name>
</gene>
<keyword evidence="8" id="KW-0539">Nucleus</keyword>
<evidence type="ECO:0000256" key="2">
    <source>
        <dbReference type="ARBA" id="ARBA00004496"/>
    </source>
</evidence>
<keyword evidence="6 10" id="KW-0863">Zinc-finger</keyword>
<feature type="domain" description="C3H1-type" evidence="11">
    <location>
        <begin position="47"/>
        <end position="73"/>
    </location>
</feature>
<accession>A0A9Q9VLC9</accession>
<protein>
    <submittedName>
        <fullName evidence="12">Muscleblind-like protein 1 isoform X4</fullName>
    </submittedName>
</protein>
<name>A0A9Q9VLC9_CYPCA</name>
<evidence type="ECO:0000256" key="4">
    <source>
        <dbReference type="ARBA" id="ARBA00022723"/>
    </source>
</evidence>
<dbReference type="GO" id="GO:0043484">
    <property type="term" value="P:regulation of RNA splicing"/>
    <property type="evidence" value="ECO:0007669"/>
    <property type="project" value="TreeGrafter"/>
</dbReference>
<organism evidence="12">
    <name type="scientific">Cyprinus carpio</name>
    <name type="common">Common carp</name>
    <dbReference type="NCBI Taxonomy" id="7962"/>
    <lineage>
        <taxon>Eukaryota</taxon>
        <taxon>Metazoa</taxon>
        <taxon>Chordata</taxon>
        <taxon>Craniata</taxon>
        <taxon>Vertebrata</taxon>
        <taxon>Euteleostomi</taxon>
        <taxon>Actinopterygii</taxon>
        <taxon>Neopterygii</taxon>
        <taxon>Teleostei</taxon>
        <taxon>Ostariophysi</taxon>
        <taxon>Cypriniformes</taxon>
        <taxon>Cyprinidae</taxon>
        <taxon>Cyprininae</taxon>
        <taxon>Cyprinus</taxon>
    </lineage>
</organism>
<dbReference type="GO" id="GO:0005654">
    <property type="term" value="C:nucleoplasm"/>
    <property type="evidence" value="ECO:0007669"/>
    <property type="project" value="TreeGrafter"/>
</dbReference>
<reference evidence="12" key="1">
    <citation type="submission" date="2025-08" db="UniProtKB">
        <authorList>
            <consortium name="RefSeq"/>
        </authorList>
    </citation>
    <scope>IDENTIFICATION</scope>
    <source>
        <tissue evidence="12">Muscle</tissue>
    </source>
</reference>
<dbReference type="Pfam" id="PF14608">
    <property type="entry name" value="zf-CCCH_2"/>
    <property type="match status" value="1"/>
</dbReference>
<proteinExistence type="inferred from homology"/>
<evidence type="ECO:0000256" key="6">
    <source>
        <dbReference type="ARBA" id="ARBA00022771"/>
    </source>
</evidence>
<dbReference type="RefSeq" id="XP_042567148.1">
    <property type="nucleotide sequence ID" value="XM_042711214.1"/>
</dbReference>
<feature type="domain" description="C3H1-type" evidence="11">
    <location>
        <begin position="13"/>
        <end position="41"/>
    </location>
</feature>
<dbReference type="AlphaFoldDB" id="A0A9Q9VLC9"/>
<dbReference type="GeneID" id="109057239"/>
<dbReference type="GO" id="GO:0008270">
    <property type="term" value="F:zinc ion binding"/>
    <property type="evidence" value="ECO:0007669"/>
    <property type="project" value="UniProtKB-KW"/>
</dbReference>
<evidence type="ECO:0000256" key="3">
    <source>
        <dbReference type="ARBA" id="ARBA00022490"/>
    </source>
</evidence>
<comment type="subcellular location">
    <subcellularLocation>
        <location evidence="2">Cytoplasm</location>
    </subcellularLocation>
    <subcellularLocation>
        <location evidence="1">Nucleus</location>
    </subcellularLocation>
</comment>
<evidence type="ECO:0000259" key="11">
    <source>
        <dbReference type="PROSITE" id="PS50103"/>
    </source>
</evidence>
<evidence type="ECO:0000256" key="8">
    <source>
        <dbReference type="ARBA" id="ARBA00023242"/>
    </source>
</evidence>
<keyword evidence="3" id="KW-0963">Cytoplasm</keyword>
<keyword evidence="5" id="KW-0677">Repeat</keyword>
<dbReference type="InterPro" id="IPR000571">
    <property type="entry name" value="Znf_CCCH"/>
</dbReference>
<dbReference type="InterPro" id="IPR054429">
    <property type="entry name" value="Znf-CCCH_Muscleblind-like"/>
</dbReference>
<evidence type="ECO:0000256" key="1">
    <source>
        <dbReference type="ARBA" id="ARBA00004123"/>
    </source>
</evidence>
<feature type="zinc finger region" description="C3H1-type" evidence="10">
    <location>
        <begin position="13"/>
        <end position="41"/>
    </location>
</feature>
<evidence type="ECO:0000256" key="9">
    <source>
        <dbReference type="ARBA" id="ARBA00038226"/>
    </source>
</evidence>
<dbReference type="FunFam" id="3.30.1370.210:FF:000002">
    <property type="entry name" value="Muscleblind-like 1 isoform 2"/>
    <property type="match status" value="1"/>
</dbReference>
<dbReference type="SMART" id="SM00356">
    <property type="entry name" value="ZnF_C3H1"/>
    <property type="match status" value="4"/>
</dbReference>
<feature type="zinc finger region" description="C3H1-type" evidence="10">
    <location>
        <begin position="190"/>
        <end position="218"/>
    </location>
</feature>
<dbReference type="FunFam" id="3.30.1370.210:FF:000004">
    <property type="entry name" value="Muscleblind like splicing regulator 1"/>
    <property type="match status" value="1"/>
</dbReference>
<evidence type="ECO:0000256" key="7">
    <source>
        <dbReference type="ARBA" id="ARBA00022833"/>
    </source>
</evidence>
<feature type="domain" description="C3H1-type" evidence="11">
    <location>
        <begin position="226"/>
        <end position="252"/>
    </location>
</feature>
<comment type="similarity">
    <text evidence="9">Belongs to the muscleblind family.</text>
</comment>
<dbReference type="PANTHER" id="PTHR12675">
    <property type="entry name" value="MUSCLEBLIND-LIKE PROTEIN"/>
    <property type="match status" value="1"/>
</dbReference>
<dbReference type="PROSITE" id="PS50103">
    <property type="entry name" value="ZF_C3H1"/>
    <property type="match status" value="4"/>
</dbReference>
<dbReference type="Proteomes" id="UP001155660">
    <property type="component" value="Chromosome A2"/>
</dbReference>
<evidence type="ECO:0000256" key="5">
    <source>
        <dbReference type="ARBA" id="ARBA00022737"/>
    </source>
</evidence>
<feature type="zinc finger region" description="C3H1-type" evidence="10">
    <location>
        <begin position="47"/>
        <end position="73"/>
    </location>
</feature>
<dbReference type="GO" id="GO:0003723">
    <property type="term" value="F:RNA binding"/>
    <property type="evidence" value="ECO:0007669"/>
    <property type="project" value="TreeGrafter"/>
</dbReference>
<evidence type="ECO:0000313" key="12">
    <source>
        <dbReference type="RefSeq" id="XP_042567148.1"/>
    </source>
</evidence>
<dbReference type="PANTHER" id="PTHR12675:SF7">
    <property type="entry name" value="MUSCLEBLIND-LIKE PROTEIN 1"/>
    <property type="match status" value="1"/>
</dbReference>
<feature type="zinc finger region" description="C3H1-type" evidence="10">
    <location>
        <begin position="226"/>
        <end position="252"/>
    </location>
</feature>
<evidence type="ECO:0000256" key="10">
    <source>
        <dbReference type="PROSITE-ProRule" id="PRU00723"/>
    </source>
</evidence>
<keyword evidence="7 10" id="KW-0862">Zinc</keyword>
<dbReference type="Pfam" id="PF00642">
    <property type="entry name" value="zf-CCCH"/>
    <property type="match status" value="1"/>
</dbReference>
<dbReference type="GO" id="GO:0005737">
    <property type="term" value="C:cytoplasm"/>
    <property type="evidence" value="ECO:0007669"/>
    <property type="project" value="UniProtKB-SubCell"/>
</dbReference>
<keyword evidence="4 10" id="KW-0479">Metal-binding</keyword>
<dbReference type="Pfam" id="PF22628">
    <property type="entry name" value="zf-CCCH_10"/>
    <property type="match status" value="2"/>
</dbReference>
<sequence length="421" mass="45218">MAMNMAHMRDTKWLTLEVCREFQRGTCSRSDVECKFAHPAKSCQVENGRVIACFDSLKGRCSRENCKYLHPPPHLKTQLEINGRNNLIQQKNMAMLAQQMQLANAIMPGSQLQPMPMFSVSPSLANNANAAAAAAAAAAFNPYLGPVSPGLMPAEILPSAPVLMAGSPGVSSVPSAANAAAAAAQKLLRTDRLEVCREYQRGNCSRGETDCRFAHPADSTMIDPSDNTVTVCMDYIKGRCSRDKCKYFHPPAHLQAKIKAAQHQVNQATAAAAMTQSAVKSLKRPLEATFDLGIPHSVMPPLPKRPALEKANGATSMFSAGMLQYQQALANMQFQQQAAFIPSGSILCMTPAASMVPMMHGASPAAVSAATTSATSVPFASASANQFEDSSLSKLTTNEYMQLIPIISAEHLTSHKYLTQM</sequence>
<feature type="domain" description="C3H1-type" evidence="11">
    <location>
        <begin position="190"/>
        <end position="218"/>
    </location>
</feature>